<dbReference type="EMBL" id="CCKQ01011844">
    <property type="protein sequence ID" value="CDW83430.1"/>
    <property type="molecule type" value="Genomic_DNA"/>
</dbReference>
<dbReference type="InParanoid" id="A0A078AM32"/>
<dbReference type="InterPro" id="IPR032675">
    <property type="entry name" value="LRR_dom_sf"/>
</dbReference>
<feature type="region of interest" description="Disordered" evidence="1">
    <location>
        <begin position="467"/>
        <end position="486"/>
    </location>
</feature>
<dbReference type="Proteomes" id="UP000039865">
    <property type="component" value="Unassembled WGS sequence"/>
</dbReference>
<sequence length="825" mass="94479">MVIYPNIVTGLNFSQNIYFKETCVRMLTAYLDKPNKIDYLKLRLQSLNLSSIPVGNNFHLALIQLLESKSLVHLVELDVSNTKMGDKNAKAFLTAVLNSVQLVQDKKSKKNPILGTQTTYSYDNYRCPIENINLSRNNLGFKTGAYIMSLLVQKSVKNSTKLKKIDLDYNNISLLVQNSIKKLLSETSNYQTVNTHPSQIRTGGSFDHTRKINPNVNSNKQFLYQSEIKEEENDGMNSGRENTQDVTNDLTQTRVIVNTQSDDCGNMSIEDTTSKLEDRMLRLGFSKSKRDYNAKKSERRANNAMVSKHLKLLTLKQVPGEISQWQTSIKRQQIEILKAESYLGIKQSSKLKDTIFNQPKRILDRSLKLSLCKQHQGLASILQEPECSMIMQIDMNQISPINMNNSVEQNRNSNFVDYSLFDNAGQPQVIGNSENSKRFSNINYEQIKAENKNASFEILKQNIASGYSSGEDHSEQKILQGQRLSQSARKIISPEKTYGNQVNETSHFMSPTINPMLIDNEDTSMRNRDIECRDRSTQHRNHISLTERQDQDNYKGGPLQQDEKTEFNIYNENGQVKTEYDIANKTTNQVFTQPRSNMGDSQGKSNDVYQLPTSTLGGYFDHNSTETENIKEVMRGEISRLQGLYQHYSNQYLGNDQFQSQRTIQNEFQTHQNEEGQIKMVNDYYQQDLHPYFQPSSYGQSQTGVIIQGKKSSNITNKINYQHNQQLNQFRNITQQQPYICENKMKGEQQIQTLINNKITFQEKLKKLMNDNSIKPQSKSMNTTNNSFNGIVGGGVKQEIQMLLGPHIKSSSKYRFINQNSSKLL</sequence>
<keyword evidence="3" id="KW-1185">Reference proteome</keyword>
<gene>
    <name evidence="2" type="primary">Contig2821.g3027</name>
    <name evidence="2" type="ORF">STYLEM_12476</name>
</gene>
<name>A0A078AM32_STYLE</name>
<proteinExistence type="predicted"/>
<organism evidence="2 3">
    <name type="scientific">Stylonychia lemnae</name>
    <name type="common">Ciliate</name>
    <dbReference type="NCBI Taxonomy" id="5949"/>
    <lineage>
        <taxon>Eukaryota</taxon>
        <taxon>Sar</taxon>
        <taxon>Alveolata</taxon>
        <taxon>Ciliophora</taxon>
        <taxon>Intramacronucleata</taxon>
        <taxon>Spirotrichea</taxon>
        <taxon>Stichotrichia</taxon>
        <taxon>Sporadotrichida</taxon>
        <taxon>Oxytrichidae</taxon>
        <taxon>Stylonychinae</taxon>
        <taxon>Stylonychia</taxon>
    </lineage>
</organism>
<accession>A0A078AM32</accession>
<feature type="compositionally biased region" description="Polar residues" evidence="1">
    <location>
        <begin position="477"/>
        <end position="486"/>
    </location>
</feature>
<evidence type="ECO:0000313" key="3">
    <source>
        <dbReference type="Proteomes" id="UP000039865"/>
    </source>
</evidence>
<dbReference type="SUPFAM" id="SSF52047">
    <property type="entry name" value="RNI-like"/>
    <property type="match status" value="1"/>
</dbReference>
<reference evidence="2 3" key="1">
    <citation type="submission" date="2014-06" db="EMBL/GenBank/DDBJ databases">
        <authorList>
            <person name="Swart Estienne"/>
        </authorList>
    </citation>
    <scope>NUCLEOTIDE SEQUENCE [LARGE SCALE GENOMIC DNA]</scope>
    <source>
        <strain evidence="2 3">130c</strain>
    </source>
</reference>
<dbReference type="Gene3D" id="3.80.10.10">
    <property type="entry name" value="Ribonuclease Inhibitor"/>
    <property type="match status" value="1"/>
</dbReference>
<evidence type="ECO:0000256" key="1">
    <source>
        <dbReference type="SAM" id="MobiDB-lite"/>
    </source>
</evidence>
<protein>
    <submittedName>
        <fullName evidence="2">Uncharacterized protein</fullName>
    </submittedName>
</protein>
<evidence type="ECO:0000313" key="2">
    <source>
        <dbReference type="EMBL" id="CDW83430.1"/>
    </source>
</evidence>
<dbReference type="AlphaFoldDB" id="A0A078AM32"/>